<sequence length="226" mass="24251">MCPTTASPDSGTRLIPAWVRPIPRTVLTVTVHIPVYNEDPKVLRECLRSVLLQSRPVNRVRVVADGSSDAATGLPVDYGDVRAEFRVRAAECGVDATWVRTENRGERFAQMLVLADDDADIPVSPVRTPPLPGRSRGRAMEASGPAPRVPRRDAHLSQDRPVGYAGDRGGLAPGPARWMAPRYTGCRSPGVAGNPAVIDRHRGWPALGIPDVPANAPPPRDGAAGW</sequence>
<dbReference type="InterPro" id="IPR001173">
    <property type="entry name" value="Glyco_trans_2-like"/>
</dbReference>
<dbReference type="Gene3D" id="3.90.550.10">
    <property type="entry name" value="Spore Coat Polysaccharide Biosynthesis Protein SpsA, Chain A"/>
    <property type="match status" value="1"/>
</dbReference>
<proteinExistence type="predicted"/>
<gene>
    <name evidence="3" type="ORF">RIF23_18850</name>
</gene>
<reference evidence="4" key="1">
    <citation type="submission" date="2023-07" db="EMBL/GenBank/DDBJ databases">
        <title>Novel species in the genus Lipingzhangella isolated from Sambhar Salt Lake.</title>
        <authorList>
            <person name="Jiya N."/>
            <person name="Kajale S."/>
            <person name="Sharma A."/>
        </authorList>
    </citation>
    <scope>NUCLEOTIDE SEQUENCE [LARGE SCALE GENOMIC DNA]</scope>
    <source>
        <strain evidence="4">LS1_29</strain>
    </source>
</reference>
<evidence type="ECO:0000313" key="4">
    <source>
        <dbReference type="Proteomes" id="UP001250214"/>
    </source>
</evidence>
<dbReference type="SUPFAM" id="SSF53448">
    <property type="entry name" value="Nucleotide-diphospho-sugar transferases"/>
    <property type="match status" value="1"/>
</dbReference>
<feature type="domain" description="Glycosyltransferase 2-like" evidence="2">
    <location>
        <begin position="30"/>
        <end position="70"/>
    </location>
</feature>
<evidence type="ECO:0000313" key="3">
    <source>
        <dbReference type="EMBL" id="MDS1272350.1"/>
    </source>
</evidence>
<name>A0ABU2HAK7_9ACTN</name>
<dbReference type="InterPro" id="IPR029044">
    <property type="entry name" value="Nucleotide-diphossugar_trans"/>
</dbReference>
<dbReference type="Proteomes" id="UP001250214">
    <property type="component" value="Unassembled WGS sequence"/>
</dbReference>
<dbReference type="Pfam" id="PF00535">
    <property type="entry name" value="Glycos_transf_2"/>
    <property type="match status" value="1"/>
</dbReference>
<accession>A0ABU2HAK7</accession>
<evidence type="ECO:0000256" key="1">
    <source>
        <dbReference type="SAM" id="MobiDB-lite"/>
    </source>
</evidence>
<evidence type="ECO:0000259" key="2">
    <source>
        <dbReference type="Pfam" id="PF00535"/>
    </source>
</evidence>
<feature type="region of interest" description="Disordered" evidence="1">
    <location>
        <begin position="123"/>
        <end position="171"/>
    </location>
</feature>
<comment type="caution">
    <text evidence="3">The sequence shown here is derived from an EMBL/GenBank/DDBJ whole genome shotgun (WGS) entry which is preliminary data.</text>
</comment>
<protein>
    <submittedName>
        <fullName evidence="3">Glycosyltransferase family 2 protein</fullName>
    </submittedName>
</protein>
<keyword evidence="4" id="KW-1185">Reference proteome</keyword>
<organism evidence="3 4">
    <name type="scientific">Lipingzhangella rawalii</name>
    <dbReference type="NCBI Taxonomy" id="2055835"/>
    <lineage>
        <taxon>Bacteria</taxon>
        <taxon>Bacillati</taxon>
        <taxon>Actinomycetota</taxon>
        <taxon>Actinomycetes</taxon>
        <taxon>Streptosporangiales</taxon>
        <taxon>Nocardiopsidaceae</taxon>
        <taxon>Lipingzhangella</taxon>
    </lineage>
</organism>
<dbReference type="RefSeq" id="WP_310913917.1">
    <property type="nucleotide sequence ID" value="NZ_JAVLVT010000010.1"/>
</dbReference>
<dbReference type="EMBL" id="JAVLVT010000010">
    <property type="protein sequence ID" value="MDS1272350.1"/>
    <property type="molecule type" value="Genomic_DNA"/>
</dbReference>